<dbReference type="PIRSF" id="PIRSF016184">
    <property type="entry name" value="PhzC_PhzF"/>
    <property type="match status" value="1"/>
</dbReference>
<dbReference type="PANTHER" id="PTHR13774:SF32">
    <property type="entry name" value="ANTISENSE-ENHANCING SEQUENCE 1"/>
    <property type="match status" value="1"/>
</dbReference>
<evidence type="ECO:0008006" key="5">
    <source>
        <dbReference type="Google" id="ProtNLM"/>
    </source>
</evidence>
<protein>
    <recommendedName>
        <fullName evidence="5">Trans-2,3-dihydro-3-hydroxyanthranilate isomerase</fullName>
    </recommendedName>
</protein>
<dbReference type="InterPro" id="IPR003719">
    <property type="entry name" value="Phenazine_PhzF-like"/>
</dbReference>
<keyword evidence="4" id="KW-1185">Reference proteome</keyword>
<gene>
    <name evidence="3" type="ORF">GCM10011348_18420</name>
</gene>
<feature type="active site" evidence="2">
    <location>
        <position position="47"/>
    </location>
</feature>
<dbReference type="AlphaFoldDB" id="A0A918DR72"/>
<dbReference type="EMBL" id="BMLT01000004">
    <property type="protein sequence ID" value="GGO80832.1"/>
    <property type="molecule type" value="Genomic_DNA"/>
</dbReference>
<dbReference type="Pfam" id="PF02567">
    <property type="entry name" value="PhzC-PhzF"/>
    <property type="match status" value="1"/>
</dbReference>
<dbReference type="NCBIfam" id="TIGR00654">
    <property type="entry name" value="PhzF_family"/>
    <property type="match status" value="1"/>
</dbReference>
<evidence type="ECO:0000313" key="3">
    <source>
        <dbReference type="EMBL" id="GGO80832.1"/>
    </source>
</evidence>
<dbReference type="RefSeq" id="WP_188860293.1">
    <property type="nucleotide sequence ID" value="NZ_BMLT01000004.1"/>
</dbReference>
<sequence>MPTLDYYTLDVFTDRPFAGNPLAVFPDAAAVPEALMAQLARELNLSETVFVTGAGQDNRFDVRIFTPAGEIPFAGHPTVGTALLLKHLGRLQPPVASELILTQRVGDVAVTLRGEGDEAAARFRTARPPQVSASSLGQDQAAALVGLATSQLTGAPRVASCGTPFQMLEVVDLESLAHARLDASLWRQKLAGEAAQDLYLYCRTPADGRVRARMFGPGFGIPEDPATGAAASALAGMLALDAAAQGRYRMRIEQGVEMGRPSLIETEVRIGEGGVEYVEVEGQARLLSQGRFMLPQWSPAPG</sequence>
<dbReference type="GO" id="GO:0016853">
    <property type="term" value="F:isomerase activity"/>
    <property type="evidence" value="ECO:0007669"/>
    <property type="project" value="TreeGrafter"/>
</dbReference>
<comment type="similarity">
    <text evidence="1">Belongs to the PhzF family.</text>
</comment>
<reference evidence="3 4" key="1">
    <citation type="journal article" date="2014" name="Int. J. Syst. Evol. Microbiol.">
        <title>Complete genome sequence of Corynebacterium casei LMG S-19264T (=DSM 44701T), isolated from a smear-ripened cheese.</title>
        <authorList>
            <consortium name="US DOE Joint Genome Institute (JGI-PGF)"/>
            <person name="Walter F."/>
            <person name="Albersmeier A."/>
            <person name="Kalinowski J."/>
            <person name="Ruckert C."/>
        </authorList>
    </citation>
    <scope>NUCLEOTIDE SEQUENCE [LARGE SCALE GENOMIC DNA]</scope>
    <source>
        <strain evidence="3 4">CGMCC 1.7286</strain>
    </source>
</reference>
<dbReference type="GO" id="GO:0005737">
    <property type="term" value="C:cytoplasm"/>
    <property type="evidence" value="ECO:0007669"/>
    <property type="project" value="TreeGrafter"/>
</dbReference>
<evidence type="ECO:0000256" key="1">
    <source>
        <dbReference type="ARBA" id="ARBA00008270"/>
    </source>
</evidence>
<proteinExistence type="inferred from homology"/>
<dbReference type="SUPFAM" id="SSF54506">
    <property type="entry name" value="Diaminopimelate epimerase-like"/>
    <property type="match status" value="1"/>
</dbReference>
<evidence type="ECO:0000313" key="4">
    <source>
        <dbReference type="Proteomes" id="UP000599578"/>
    </source>
</evidence>
<dbReference type="Proteomes" id="UP000599578">
    <property type="component" value="Unassembled WGS sequence"/>
</dbReference>
<organism evidence="3 4">
    <name type="scientific">Marinobacterium nitratireducens</name>
    <dbReference type="NCBI Taxonomy" id="518897"/>
    <lineage>
        <taxon>Bacteria</taxon>
        <taxon>Pseudomonadati</taxon>
        <taxon>Pseudomonadota</taxon>
        <taxon>Gammaproteobacteria</taxon>
        <taxon>Oceanospirillales</taxon>
        <taxon>Oceanospirillaceae</taxon>
        <taxon>Marinobacterium</taxon>
    </lineage>
</organism>
<evidence type="ECO:0000256" key="2">
    <source>
        <dbReference type="PIRSR" id="PIRSR016184-1"/>
    </source>
</evidence>
<dbReference type="PANTHER" id="PTHR13774">
    <property type="entry name" value="PHENAZINE BIOSYNTHESIS PROTEIN"/>
    <property type="match status" value="1"/>
</dbReference>
<dbReference type="Gene3D" id="3.10.310.10">
    <property type="entry name" value="Diaminopimelate Epimerase, Chain A, domain 1"/>
    <property type="match status" value="2"/>
</dbReference>
<accession>A0A918DR72</accession>
<comment type="caution">
    <text evidence="3">The sequence shown here is derived from an EMBL/GenBank/DDBJ whole genome shotgun (WGS) entry which is preliminary data.</text>
</comment>
<name>A0A918DR72_9GAMM</name>